<reference evidence="10 11" key="1">
    <citation type="submission" date="2019-08" db="EMBL/GenBank/DDBJ databases">
        <title>Genomes sequence of Algoriphagus aquimarinus ACAM450.</title>
        <authorList>
            <person name="Bowman J.P."/>
        </authorList>
    </citation>
    <scope>NUCLEOTIDE SEQUENCE [LARGE SCALE GENOMIC DNA]</scope>
    <source>
        <strain evidence="10 11">ACAM 450</strain>
    </source>
</reference>
<keyword evidence="6 8" id="KW-1133">Transmembrane helix</keyword>
<feature type="transmembrane region" description="Helical" evidence="8">
    <location>
        <begin position="126"/>
        <end position="143"/>
    </location>
</feature>
<protein>
    <submittedName>
        <fullName evidence="10">Glycosyltransferase family 39 protein</fullName>
    </submittedName>
</protein>
<dbReference type="InterPro" id="IPR038731">
    <property type="entry name" value="RgtA/B/C-like"/>
</dbReference>
<evidence type="ECO:0000256" key="7">
    <source>
        <dbReference type="ARBA" id="ARBA00023136"/>
    </source>
</evidence>
<comment type="caution">
    <text evidence="10">The sequence shown here is derived from an EMBL/GenBank/DDBJ whole genome shotgun (WGS) entry which is preliminary data.</text>
</comment>
<dbReference type="EMBL" id="VORW01000008">
    <property type="protein sequence ID" value="TXE10321.1"/>
    <property type="molecule type" value="Genomic_DNA"/>
</dbReference>
<feature type="transmembrane region" description="Helical" evidence="8">
    <location>
        <begin position="149"/>
        <end position="178"/>
    </location>
</feature>
<evidence type="ECO:0000256" key="8">
    <source>
        <dbReference type="SAM" id="Phobius"/>
    </source>
</evidence>
<dbReference type="GO" id="GO:0009103">
    <property type="term" value="P:lipopolysaccharide biosynthetic process"/>
    <property type="evidence" value="ECO:0007669"/>
    <property type="project" value="UniProtKB-ARBA"/>
</dbReference>
<gene>
    <name evidence="10" type="ORF">ESV85_13380</name>
</gene>
<organism evidence="10 11">
    <name type="scientific">Algoriphagus aquimarinus</name>
    <dbReference type="NCBI Taxonomy" id="237018"/>
    <lineage>
        <taxon>Bacteria</taxon>
        <taxon>Pseudomonadati</taxon>
        <taxon>Bacteroidota</taxon>
        <taxon>Cytophagia</taxon>
        <taxon>Cytophagales</taxon>
        <taxon>Cyclobacteriaceae</taxon>
        <taxon>Algoriphagus</taxon>
    </lineage>
</organism>
<feature type="transmembrane region" description="Helical" evidence="8">
    <location>
        <begin position="240"/>
        <end position="259"/>
    </location>
</feature>
<evidence type="ECO:0000256" key="1">
    <source>
        <dbReference type="ARBA" id="ARBA00004651"/>
    </source>
</evidence>
<dbReference type="PANTHER" id="PTHR33908">
    <property type="entry name" value="MANNOSYLTRANSFERASE YKCB-RELATED"/>
    <property type="match status" value="1"/>
</dbReference>
<dbReference type="Pfam" id="PF13231">
    <property type="entry name" value="PMT_2"/>
    <property type="match status" value="1"/>
</dbReference>
<feature type="transmembrane region" description="Helical" evidence="8">
    <location>
        <begin position="266"/>
        <end position="283"/>
    </location>
</feature>
<feature type="transmembrane region" description="Helical" evidence="8">
    <location>
        <begin position="43"/>
        <end position="62"/>
    </location>
</feature>
<dbReference type="AlphaFoldDB" id="A0A5C7APM5"/>
<dbReference type="OrthoDB" id="9813729at2"/>
<feature type="transmembrane region" description="Helical" evidence="8">
    <location>
        <begin position="7"/>
        <end position="23"/>
    </location>
</feature>
<dbReference type="GO" id="GO:0016763">
    <property type="term" value="F:pentosyltransferase activity"/>
    <property type="evidence" value="ECO:0007669"/>
    <property type="project" value="TreeGrafter"/>
</dbReference>
<feature type="domain" description="Glycosyltransferase RgtA/B/C/D-like" evidence="9">
    <location>
        <begin position="50"/>
        <end position="207"/>
    </location>
</feature>
<dbReference type="GO" id="GO:0005886">
    <property type="term" value="C:plasma membrane"/>
    <property type="evidence" value="ECO:0007669"/>
    <property type="project" value="UniProtKB-SubCell"/>
</dbReference>
<sequence>MTKNTGYLMGFILIKFILQYLLTDSGYDLHRDEYLHLDQAHHLAWGYISVPPVTSWFSYLIYLFGNTEFWVKFFPALFGALTILLVWKAIERLGGNLYAQSLAAICLIFSSLARLNILFQPNSFDILAWTFVYFALLCFIRSGKNKWLYWLGIGIGFGFLNKYNIAFQVLGLIPALLLTSERKIFKNPHLYAAFGLAFLIALPNLIWQVQNDFPVLWHMRMLSQYQLVNVNRFDFLNDQFFFFFGSIFILLLALISYFTYSPFRKYQVFFWATIFTLAIFTYFRAKGYYAIGLYPIHFAFGAMYLSYLLRKSWGNYLKPVAMIIPIGLFILAAPISYPIGNPEYLKGVQSRHPDLMENRWEDGEIHDLPQDFADMLGWKELAEKVDIAYAKAPSDEYTVIICDNYGQAGAINFYTKNKGLQAVTLNADYVNWIDLSKEIKNVILVREVEDGVSEREISFFEKSEEIGTITDPNAREFGTIIQLLLGTKTDINAILAAEIEEKRSELRE</sequence>
<dbReference type="InterPro" id="IPR050297">
    <property type="entry name" value="LipidA_mod_glycosyltrf_83"/>
</dbReference>
<keyword evidence="4 10" id="KW-0808">Transferase</keyword>
<evidence type="ECO:0000259" key="9">
    <source>
        <dbReference type="Pfam" id="PF13231"/>
    </source>
</evidence>
<keyword evidence="2" id="KW-1003">Cell membrane</keyword>
<name>A0A5C7APM5_9BACT</name>
<evidence type="ECO:0000256" key="6">
    <source>
        <dbReference type="ARBA" id="ARBA00022989"/>
    </source>
</evidence>
<dbReference type="PANTHER" id="PTHR33908:SF11">
    <property type="entry name" value="MEMBRANE PROTEIN"/>
    <property type="match status" value="1"/>
</dbReference>
<keyword evidence="5 8" id="KW-0812">Transmembrane</keyword>
<evidence type="ECO:0000256" key="5">
    <source>
        <dbReference type="ARBA" id="ARBA00022692"/>
    </source>
</evidence>
<keyword evidence="3" id="KW-0328">Glycosyltransferase</keyword>
<evidence type="ECO:0000256" key="4">
    <source>
        <dbReference type="ARBA" id="ARBA00022679"/>
    </source>
</evidence>
<proteinExistence type="predicted"/>
<feature type="transmembrane region" description="Helical" evidence="8">
    <location>
        <begin position="320"/>
        <end position="340"/>
    </location>
</feature>
<comment type="subcellular location">
    <subcellularLocation>
        <location evidence="1">Cell membrane</location>
        <topology evidence="1">Multi-pass membrane protein</topology>
    </subcellularLocation>
</comment>
<dbReference type="Proteomes" id="UP000321935">
    <property type="component" value="Unassembled WGS sequence"/>
</dbReference>
<evidence type="ECO:0000256" key="3">
    <source>
        <dbReference type="ARBA" id="ARBA00022676"/>
    </source>
</evidence>
<feature type="transmembrane region" description="Helical" evidence="8">
    <location>
        <begin position="102"/>
        <end position="119"/>
    </location>
</feature>
<evidence type="ECO:0000313" key="10">
    <source>
        <dbReference type="EMBL" id="TXE10321.1"/>
    </source>
</evidence>
<evidence type="ECO:0000313" key="11">
    <source>
        <dbReference type="Proteomes" id="UP000321935"/>
    </source>
</evidence>
<feature type="transmembrane region" description="Helical" evidence="8">
    <location>
        <begin position="289"/>
        <end position="308"/>
    </location>
</feature>
<accession>A0A5C7APM5</accession>
<evidence type="ECO:0000256" key="2">
    <source>
        <dbReference type="ARBA" id="ARBA00022475"/>
    </source>
</evidence>
<dbReference type="RefSeq" id="WP_146918401.1">
    <property type="nucleotide sequence ID" value="NZ_VORW01000008.1"/>
</dbReference>
<feature type="transmembrane region" description="Helical" evidence="8">
    <location>
        <begin position="69"/>
        <end position="90"/>
    </location>
</feature>
<feature type="transmembrane region" description="Helical" evidence="8">
    <location>
        <begin position="190"/>
        <end position="209"/>
    </location>
</feature>
<keyword evidence="7 8" id="KW-0472">Membrane</keyword>